<dbReference type="InterPro" id="IPR003593">
    <property type="entry name" value="AAA+_ATPase"/>
</dbReference>
<evidence type="ECO:0000256" key="7">
    <source>
        <dbReference type="ARBA" id="ARBA00022829"/>
    </source>
</evidence>
<evidence type="ECO:0000256" key="4">
    <source>
        <dbReference type="ARBA" id="ARBA00022618"/>
    </source>
</evidence>
<feature type="compositionally biased region" description="Pro residues" evidence="15">
    <location>
        <begin position="414"/>
        <end position="423"/>
    </location>
</feature>
<keyword evidence="10" id="KW-0238">DNA-binding</keyword>
<dbReference type="Pfam" id="PF09397">
    <property type="entry name" value="FtsK_gamma"/>
    <property type="match status" value="1"/>
</dbReference>
<sequence length="1066" mass="114289">MSGPWDDCRKIDPAPSLPILAARIATARYAAGIGQREPGSMTAAKKGGRAEKAVLSRQEIATKRKALANKKMKAGGAASPARRALVGVFVLAASLLALLAVATFDAHDRKGPGFHNAVGPMGHLIAETLRGALGVCAYFIPVGGIYTAVVLFVGNRERRRLPQIISLALLTCSVAVLSQLMFAKDKGWAHPPGGALGAGLGGLMEGMFSTVGTVILVTAISAAALIVGTQYTFFKLCSYVWAGLTVLGRRISESAHVFWEAQKVSYQARQERLAQEKEEEAAFLAELEAEEEELSEAERLAEEAEAAEAEAMAEEAVRLARQAEKEQAANAKKALKESREKPERKPVREEALEDDDAQDEQPSLPPERAERRPPGADPAWAASFLAPQPQLPASTEGAEPPRRTRKTPQIVTPPSAPSSPPVPAAALAAPVVEAPAKPLVADKAEKPVAASPGNALVPAPPSALARMPLIVEPKAPPKPTAVKRPQDQFEFVGDRKSFSLPPLDVLEADKKERTALDKDAFLVTAEKLRAKLADFGIVGEVVEIRPGPVVTMYEFLPGPGIKVSKIAALQDDLAMAMEAMRVRIVAPIPGKGVVGIEVPNRDRETVFLKEIAEQDTFQKSASKLTMCVGKDIEGMPYVFDLVKAPHLLIAGTTGSGKSVAVNAMIMSILLKATPEEVRFIMVDPKMLELSVYEGIPHLLLPVVTDPKKAALALRWAVEEMERRYQLLSEAGVRNIAGYNKLVETSASEVKAAAPAPAAKKKTKPKKLFVVDVEGSTVPAASASDGMGVAAPREDDSDELREAIVSEPAPDLEADGEVDAEFEEEGDAPEQVEAAGEAKKELKKLPYIVVIIDELADLMMVASREVETYVARLAQMARAAGIHLMVATQRPSTDVVTGIIKANFPTRISFMLRSKPDSMTILGTVGAEALLGMGDMLIMPPTSAHLQRVHGAYVSEQEIKKAVDHLKAQGKPVFDESILKPRDEDVEGGEQEDELSDELYDQALAAVSEMRSVSISMLQRKMRIGYNRAARMIERMERDGVVGPADGAKPREVLLRGLGDMPGAGAM</sequence>
<reference evidence="18 19" key="1">
    <citation type="submission" date="2020-02" db="EMBL/GenBank/DDBJ databases">
        <authorList>
            <person name="Babadi Z.K."/>
            <person name="Risdian C."/>
            <person name="Ebrahimipour G.H."/>
            <person name="Wink J."/>
        </authorList>
    </citation>
    <scope>NUCLEOTIDE SEQUENCE [LARGE SCALE GENOMIC DNA]</scope>
    <source>
        <strain evidence="18 19">ZKHCc1 1396</strain>
    </source>
</reference>
<keyword evidence="4" id="KW-0132">Cell division</keyword>
<dbReference type="Pfam" id="PF13491">
    <property type="entry name" value="FtsK_4TM"/>
    <property type="match status" value="1"/>
</dbReference>
<dbReference type="PANTHER" id="PTHR22683:SF41">
    <property type="entry name" value="DNA TRANSLOCASE FTSK"/>
    <property type="match status" value="1"/>
</dbReference>
<dbReference type="SUPFAM" id="SSF52540">
    <property type="entry name" value="P-loop containing nucleoside triphosphate hydrolases"/>
    <property type="match status" value="1"/>
</dbReference>
<evidence type="ECO:0000256" key="8">
    <source>
        <dbReference type="ARBA" id="ARBA00022840"/>
    </source>
</evidence>
<feature type="binding site" evidence="14">
    <location>
        <begin position="651"/>
        <end position="658"/>
    </location>
    <ligand>
        <name>ATP</name>
        <dbReference type="ChEBI" id="CHEBI:30616"/>
    </ligand>
</feature>
<dbReference type="PANTHER" id="PTHR22683">
    <property type="entry name" value="SPORULATION PROTEIN RELATED"/>
    <property type="match status" value="1"/>
</dbReference>
<dbReference type="Pfam" id="PF17854">
    <property type="entry name" value="FtsK_alpha"/>
    <property type="match status" value="1"/>
</dbReference>
<feature type="region of interest" description="Disordered" evidence="15">
    <location>
        <begin position="304"/>
        <end position="425"/>
    </location>
</feature>
<keyword evidence="12" id="KW-0131">Cell cycle</keyword>
<keyword evidence="8 14" id="KW-0067">ATP-binding</keyword>
<accession>A0ABR9PIP8</accession>
<evidence type="ECO:0000256" key="3">
    <source>
        <dbReference type="ARBA" id="ARBA00022475"/>
    </source>
</evidence>
<dbReference type="Pfam" id="PF01580">
    <property type="entry name" value="FtsK_SpoIIIE"/>
    <property type="match status" value="1"/>
</dbReference>
<evidence type="ECO:0000256" key="5">
    <source>
        <dbReference type="ARBA" id="ARBA00022692"/>
    </source>
</evidence>
<dbReference type="InterPro" id="IPR025199">
    <property type="entry name" value="FtsK_4TM"/>
</dbReference>
<feature type="transmembrane region" description="Helical" evidence="16">
    <location>
        <begin position="164"/>
        <end position="183"/>
    </location>
</feature>
<evidence type="ECO:0000256" key="12">
    <source>
        <dbReference type="ARBA" id="ARBA00023306"/>
    </source>
</evidence>
<keyword evidence="9 16" id="KW-1133">Transmembrane helix</keyword>
<evidence type="ECO:0000256" key="1">
    <source>
        <dbReference type="ARBA" id="ARBA00004651"/>
    </source>
</evidence>
<keyword evidence="3" id="KW-1003">Cell membrane</keyword>
<comment type="similarity">
    <text evidence="2">Belongs to the FtsK/SpoIIIE/SftA family.</text>
</comment>
<dbReference type="Gene3D" id="3.40.50.300">
    <property type="entry name" value="P-loop containing nucleotide triphosphate hydrolases"/>
    <property type="match status" value="1"/>
</dbReference>
<dbReference type="Proteomes" id="UP001516472">
    <property type="component" value="Unassembled WGS sequence"/>
</dbReference>
<evidence type="ECO:0000256" key="2">
    <source>
        <dbReference type="ARBA" id="ARBA00006474"/>
    </source>
</evidence>
<keyword evidence="11 16" id="KW-0472">Membrane</keyword>
<evidence type="ECO:0000256" key="15">
    <source>
        <dbReference type="SAM" id="MobiDB-lite"/>
    </source>
</evidence>
<keyword evidence="7" id="KW-0159">Chromosome partition</keyword>
<dbReference type="InterPro" id="IPR002543">
    <property type="entry name" value="FtsK_dom"/>
</dbReference>
<evidence type="ECO:0000256" key="10">
    <source>
        <dbReference type="ARBA" id="ARBA00023125"/>
    </source>
</evidence>
<feature type="domain" description="FtsK" evidence="17">
    <location>
        <begin position="634"/>
        <end position="918"/>
    </location>
</feature>
<evidence type="ECO:0000313" key="19">
    <source>
        <dbReference type="Proteomes" id="UP001516472"/>
    </source>
</evidence>
<evidence type="ECO:0000256" key="13">
    <source>
        <dbReference type="ARBA" id="ARBA00025923"/>
    </source>
</evidence>
<dbReference type="PROSITE" id="PS50901">
    <property type="entry name" value="FTSK"/>
    <property type="match status" value="1"/>
</dbReference>
<dbReference type="Gene3D" id="1.10.10.10">
    <property type="entry name" value="Winged helix-like DNA-binding domain superfamily/Winged helix DNA-binding domain"/>
    <property type="match status" value="1"/>
</dbReference>
<name>A0ABR9PIP8_9BACT</name>
<feature type="compositionally biased region" description="Basic and acidic residues" evidence="15">
    <location>
        <begin position="315"/>
        <end position="327"/>
    </location>
</feature>
<feature type="transmembrane region" description="Helical" evidence="16">
    <location>
        <begin position="131"/>
        <end position="152"/>
    </location>
</feature>
<organism evidence="18 19">
    <name type="scientific">Corallococcus soli</name>
    <dbReference type="NCBI Taxonomy" id="2710757"/>
    <lineage>
        <taxon>Bacteria</taxon>
        <taxon>Pseudomonadati</taxon>
        <taxon>Myxococcota</taxon>
        <taxon>Myxococcia</taxon>
        <taxon>Myxococcales</taxon>
        <taxon>Cystobacterineae</taxon>
        <taxon>Myxococcaceae</taxon>
        <taxon>Corallococcus</taxon>
    </lineage>
</organism>
<keyword evidence="5 16" id="KW-0812">Transmembrane</keyword>
<dbReference type="SUPFAM" id="SSF46785">
    <property type="entry name" value="Winged helix' DNA-binding domain"/>
    <property type="match status" value="1"/>
</dbReference>
<proteinExistence type="inferred from homology"/>
<dbReference type="SMART" id="SM00382">
    <property type="entry name" value="AAA"/>
    <property type="match status" value="1"/>
</dbReference>
<feature type="transmembrane region" description="Helical" evidence="16">
    <location>
        <begin position="203"/>
        <end position="227"/>
    </location>
</feature>
<evidence type="ECO:0000256" key="11">
    <source>
        <dbReference type="ARBA" id="ARBA00023136"/>
    </source>
</evidence>
<evidence type="ECO:0000256" key="14">
    <source>
        <dbReference type="PROSITE-ProRule" id="PRU00289"/>
    </source>
</evidence>
<dbReference type="EMBL" id="JAAIYO010000001">
    <property type="protein sequence ID" value="MBE4747811.1"/>
    <property type="molecule type" value="Genomic_DNA"/>
</dbReference>
<dbReference type="InterPro" id="IPR027417">
    <property type="entry name" value="P-loop_NTPase"/>
</dbReference>
<comment type="subcellular location">
    <subcellularLocation>
        <location evidence="1">Cell membrane</location>
        <topology evidence="1">Multi-pass membrane protein</topology>
    </subcellularLocation>
</comment>
<dbReference type="InterPro" id="IPR036390">
    <property type="entry name" value="WH_DNA-bd_sf"/>
</dbReference>
<evidence type="ECO:0000256" key="6">
    <source>
        <dbReference type="ARBA" id="ARBA00022741"/>
    </source>
</evidence>
<dbReference type="SMART" id="SM00843">
    <property type="entry name" value="Ftsk_gamma"/>
    <property type="match status" value="1"/>
</dbReference>
<keyword evidence="19" id="KW-1185">Reference proteome</keyword>
<comment type="caution">
    <text evidence="18">The sequence shown here is derived from an EMBL/GenBank/DDBJ whole genome shotgun (WGS) entry which is preliminary data.</text>
</comment>
<dbReference type="InterPro" id="IPR018541">
    <property type="entry name" value="Ftsk_gamma"/>
</dbReference>
<evidence type="ECO:0000256" key="9">
    <source>
        <dbReference type="ARBA" id="ARBA00022989"/>
    </source>
</evidence>
<gene>
    <name evidence="18" type="ORF">G4177_06415</name>
</gene>
<feature type="compositionally biased region" description="Basic and acidic residues" evidence="15">
    <location>
        <begin position="334"/>
        <end position="350"/>
    </location>
</feature>
<comment type="subunit">
    <text evidence="13">Homohexamer. Forms a ring that surrounds DNA.</text>
</comment>
<dbReference type="InterPro" id="IPR036388">
    <property type="entry name" value="WH-like_DNA-bd_sf"/>
</dbReference>
<feature type="compositionally biased region" description="Acidic residues" evidence="15">
    <location>
        <begin position="304"/>
        <end position="313"/>
    </location>
</feature>
<evidence type="ECO:0000259" key="17">
    <source>
        <dbReference type="PROSITE" id="PS50901"/>
    </source>
</evidence>
<dbReference type="Gene3D" id="3.30.980.40">
    <property type="match status" value="1"/>
</dbReference>
<feature type="transmembrane region" description="Helical" evidence="16">
    <location>
        <begin position="84"/>
        <end position="104"/>
    </location>
</feature>
<dbReference type="InterPro" id="IPR041027">
    <property type="entry name" value="FtsK_alpha"/>
</dbReference>
<protein>
    <submittedName>
        <fullName evidence="18">DNA translocase FtsK</fullName>
    </submittedName>
</protein>
<keyword evidence="6 14" id="KW-0547">Nucleotide-binding</keyword>
<dbReference type="InterPro" id="IPR050206">
    <property type="entry name" value="FtsK/SpoIIIE/SftA"/>
</dbReference>
<evidence type="ECO:0000313" key="18">
    <source>
        <dbReference type="EMBL" id="MBE4747811.1"/>
    </source>
</evidence>
<evidence type="ECO:0000256" key="16">
    <source>
        <dbReference type="SAM" id="Phobius"/>
    </source>
</evidence>